<proteinExistence type="predicted"/>
<evidence type="ECO:0008006" key="4">
    <source>
        <dbReference type="Google" id="ProtNLM"/>
    </source>
</evidence>
<evidence type="ECO:0000259" key="1">
    <source>
        <dbReference type="Pfam" id="PF12476"/>
    </source>
</evidence>
<dbReference type="AlphaFoldDB" id="A0A382W3C2"/>
<dbReference type="Pfam" id="PF13304">
    <property type="entry name" value="AAA_21"/>
    <property type="match status" value="1"/>
</dbReference>
<name>A0A382W3C2_9ZZZZ</name>
<dbReference type="GO" id="GO:0005524">
    <property type="term" value="F:ATP binding"/>
    <property type="evidence" value="ECO:0007669"/>
    <property type="project" value="InterPro"/>
</dbReference>
<protein>
    <recommendedName>
        <fullName evidence="4">DUF3696 domain-containing protein</fullName>
    </recommendedName>
</protein>
<dbReference type="GO" id="GO:0016887">
    <property type="term" value="F:ATP hydrolysis activity"/>
    <property type="evidence" value="ECO:0007669"/>
    <property type="project" value="InterPro"/>
</dbReference>
<evidence type="ECO:0000259" key="2">
    <source>
        <dbReference type="Pfam" id="PF13304"/>
    </source>
</evidence>
<dbReference type="InterPro" id="IPR003959">
    <property type="entry name" value="ATPase_AAA_core"/>
</dbReference>
<reference evidence="3" key="1">
    <citation type="submission" date="2018-05" db="EMBL/GenBank/DDBJ databases">
        <authorList>
            <person name="Lanie J.A."/>
            <person name="Ng W.-L."/>
            <person name="Kazmierczak K.M."/>
            <person name="Andrzejewski T.M."/>
            <person name="Davidsen T.M."/>
            <person name="Wayne K.J."/>
            <person name="Tettelin H."/>
            <person name="Glass J.I."/>
            <person name="Rusch D."/>
            <person name="Podicherti R."/>
            <person name="Tsui H.-C.T."/>
            <person name="Winkler M.E."/>
        </authorList>
    </citation>
    <scope>NUCLEOTIDE SEQUENCE</scope>
</reference>
<evidence type="ECO:0000313" key="3">
    <source>
        <dbReference type="EMBL" id="SVD52785.1"/>
    </source>
</evidence>
<feature type="non-terminal residue" evidence="3">
    <location>
        <position position="1"/>
    </location>
</feature>
<feature type="domain" description="DUF3696" evidence="1">
    <location>
        <begin position="101"/>
        <end position="146"/>
    </location>
</feature>
<gene>
    <name evidence="3" type="ORF">METZ01_LOCUS405639</name>
</gene>
<accession>A0A382W3C2</accession>
<feature type="domain" description="ATPase AAA-type core" evidence="2">
    <location>
        <begin position="23"/>
        <end position="88"/>
    </location>
</feature>
<organism evidence="3">
    <name type="scientific">marine metagenome</name>
    <dbReference type="NCBI Taxonomy" id="408172"/>
    <lineage>
        <taxon>unclassified sequences</taxon>
        <taxon>metagenomes</taxon>
        <taxon>ecological metagenomes</taxon>
    </lineage>
</organism>
<dbReference type="Pfam" id="PF12476">
    <property type="entry name" value="DUF3696"/>
    <property type="match status" value="1"/>
</dbReference>
<dbReference type="InterPro" id="IPR022532">
    <property type="entry name" value="DUF3696"/>
</dbReference>
<sequence>PLQRAKIYLEDLRSGVKAKPIAVGSGIAQVLPIVAAVELLGPRALLSIEQPELHLHPRLQANLGEYLCDRATESSEPTIVETHSELLVLRVLRMIREGKTDPSKVAVYYVGDTSEGPQITRMRIDANGEFIDEWPAGFFEERLDELF</sequence>
<dbReference type="EMBL" id="UINC01156396">
    <property type="protein sequence ID" value="SVD52785.1"/>
    <property type="molecule type" value="Genomic_DNA"/>
</dbReference>